<evidence type="ECO:0000313" key="4">
    <source>
        <dbReference type="Proteomes" id="UP000789595"/>
    </source>
</evidence>
<dbReference type="OrthoDB" id="63267at2759"/>
<dbReference type="Pfam" id="PF00027">
    <property type="entry name" value="cNMP_binding"/>
    <property type="match status" value="2"/>
</dbReference>
<dbReference type="PROSITE" id="PS50042">
    <property type="entry name" value="CNMP_BINDING_3"/>
    <property type="match status" value="3"/>
</dbReference>
<dbReference type="AlphaFoldDB" id="A0A8J2SA28"/>
<dbReference type="InterPro" id="IPR000595">
    <property type="entry name" value="cNMP-bd_dom"/>
</dbReference>
<dbReference type="InterPro" id="IPR018490">
    <property type="entry name" value="cNMP-bd_dom_sf"/>
</dbReference>
<dbReference type="SMART" id="SM00100">
    <property type="entry name" value="cNMP"/>
    <property type="match status" value="3"/>
</dbReference>
<dbReference type="CDD" id="cd00038">
    <property type="entry name" value="CAP_ED"/>
    <property type="match status" value="2"/>
</dbReference>
<accession>A0A8J2SA28</accession>
<feature type="region of interest" description="Disordered" evidence="1">
    <location>
        <begin position="356"/>
        <end position="385"/>
    </location>
</feature>
<evidence type="ECO:0000259" key="2">
    <source>
        <dbReference type="PROSITE" id="PS50042"/>
    </source>
</evidence>
<keyword evidence="4" id="KW-1185">Reference proteome</keyword>
<feature type="compositionally biased region" description="Basic and acidic residues" evidence="1">
    <location>
        <begin position="358"/>
        <end position="378"/>
    </location>
</feature>
<name>A0A8J2SA28_9STRA</name>
<evidence type="ECO:0000256" key="1">
    <source>
        <dbReference type="SAM" id="MobiDB-lite"/>
    </source>
</evidence>
<feature type="domain" description="Cyclic nucleotide-binding" evidence="2">
    <location>
        <begin position="638"/>
        <end position="716"/>
    </location>
</feature>
<dbReference type="PANTHER" id="PTHR23011">
    <property type="entry name" value="CYCLIC NUCLEOTIDE-BINDING DOMAIN CONTAINING PROTEIN"/>
    <property type="match status" value="1"/>
</dbReference>
<reference evidence="3" key="1">
    <citation type="submission" date="2021-11" db="EMBL/GenBank/DDBJ databases">
        <authorList>
            <consortium name="Genoscope - CEA"/>
            <person name="William W."/>
        </authorList>
    </citation>
    <scope>NUCLEOTIDE SEQUENCE</scope>
</reference>
<protein>
    <recommendedName>
        <fullName evidence="2">Cyclic nucleotide-binding domain-containing protein</fullName>
    </recommendedName>
</protein>
<dbReference type="PANTHER" id="PTHR23011:SF28">
    <property type="entry name" value="CYCLIC NUCLEOTIDE-BINDING DOMAIN CONTAINING PROTEIN"/>
    <property type="match status" value="1"/>
</dbReference>
<dbReference type="Gene3D" id="2.60.120.10">
    <property type="entry name" value="Jelly Rolls"/>
    <property type="match status" value="4"/>
</dbReference>
<comment type="caution">
    <text evidence="3">The sequence shown here is derived from an EMBL/GenBank/DDBJ whole genome shotgun (WGS) entry which is preliminary data.</text>
</comment>
<sequence>MSHIYADGAEVLKALDEQGGGPKLASLGDYGIDHHRLLDQLRILERPVIDRQELRVKSIEKIAMERHAVVFEQLVEERIKILQKVSLFNDLSDNELRRAAEQFEEDEADEGTFVFKQGDATDDFYVVASGEAHVIFESDGKSRTLARLTEGRFFGELAAMHSTPRDSSVKAKPDKEDQQRLELLKLSGAKFRALFESRPDLLKDNSNTRERQAWCIIGNCPLFAGLDEDRLRECVRRVKVETHDPGSVIIHEGHTGSVFYIIVDGIVKVVHEDPQHKVGERPVRELGDGDHFGEIPLLVKGDSSTRGATVVAVFKCTLAVVERSDLVAAFKTDEGRAYLRQRAYFRILDDDGELEAEEVQRPRTAEDRASRRSGDSRAMRGRKSARQAFKRLVRSFSDSLISQMYKQIVRQPSLTTSYGADVAKSFMASATRPEFGKKILRALETLNKKNALDRTMPELALVIAVLRQAKDFCRQYVHEWPESAWNDFGHHVRVDRIKKGSAVFDTKGKAVRFYILVRGTAAVLAQSTQEEPKPTRRRSRARSSADMVDPEAAKDAIWKGELGEFVECGGPGSCFGAESLDALKNGRAPRYRQNLVAVSECIFLSFEASDYREVAANVAEGLETDVEEKFALLRKTGLFADAPVDQCYTVAYALEKAKCSRGTLLMSEGQTAPRLTLVVRGGVVVRSAGVAVAELGVGDYFGESGLLSATNLVKGAVESVSCVSTMATDLYVLEDYGCVPAPILKRLKRNWGVRASWRKDRVVKQRQTIGDHKKQMPRSMVAEMVARSP</sequence>
<dbReference type="Proteomes" id="UP000789595">
    <property type="component" value="Unassembled WGS sequence"/>
</dbReference>
<dbReference type="InterPro" id="IPR014710">
    <property type="entry name" value="RmlC-like_jellyroll"/>
</dbReference>
<evidence type="ECO:0000313" key="3">
    <source>
        <dbReference type="EMBL" id="CAH0366306.1"/>
    </source>
</evidence>
<dbReference type="EMBL" id="CAKKNE010000001">
    <property type="protein sequence ID" value="CAH0366306.1"/>
    <property type="molecule type" value="Genomic_DNA"/>
</dbReference>
<organism evidence="3 4">
    <name type="scientific">Pelagomonas calceolata</name>
    <dbReference type="NCBI Taxonomy" id="35677"/>
    <lineage>
        <taxon>Eukaryota</taxon>
        <taxon>Sar</taxon>
        <taxon>Stramenopiles</taxon>
        <taxon>Ochrophyta</taxon>
        <taxon>Pelagophyceae</taxon>
        <taxon>Pelagomonadales</taxon>
        <taxon>Pelagomonadaceae</taxon>
        <taxon>Pelagomonas</taxon>
    </lineage>
</organism>
<dbReference type="SUPFAM" id="SSF51206">
    <property type="entry name" value="cAMP-binding domain-like"/>
    <property type="match status" value="4"/>
</dbReference>
<feature type="domain" description="Cyclic nucleotide-binding" evidence="2">
    <location>
        <begin position="87"/>
        <end position="212"/>
    </location>
</feature>
<proteinExistence type="predicted"/>
<feature type="domain" description="Cyclic nucleotide-binding" evidence="2">
    <location>
        <begin position="222"/>
        <end position="326"/>
    </location>
</feature>
<gene>
    <name evidence="3" type="ORF">PECAL_1P27900</name>
</gene>
<feature type="region of interest" description="Disordered" evidence="1">
    <location>
        <begin position="526"/>
        <end position="545"/>
    </location>
</feature>